<dbReference type="Proteomes" id="UP000026915">
    <property type="component" value="Chromosome 3"/>
</dbReference>
<name>A0A061G771_THECC</name>
<dbReference type="InterPro" id="IPR056029">
    <property type="entry name" value="DUF7610"/>
</dbReference>
<reference evidence="3 4" key="1">
    <citation type="journal article" date="2013" name="Genome Biol.">
        <title>The genome sequence of the most widely cultivated cacao type and its use to identify candidate genes regulating pod color.</title>
        <authorList>
            <person name="Motamayor J.C."/>
            <person name="Mockaitis K."/>
            <person name="Schmutz J."/>
            <person name="Haiminen N."/>
            <person name="Iii D.L."/>
            <person name="Cornejo O."/>
            <person name="Findley S.D."/>
            <person name="Zheng P."/>
            <person name="Utro F."/>
            <person name="Royaert S."/>
            <person name="Saski C."/>
            <person name="Jenkins J."/>
            <person name="Podicheti R."/>
            <person name="Zhao M."/>
            <person name="Scheffler B.E."/>
            <person name="Stack J.C."/>
            <person name="Feltus F.A."/>
            <person name="Mustiga G.M."/>
            <person name="Amores F."/>
            <person name="Phillips W."/>
            <person name="Marelli J.P."/>
            <person name="May G.D."/>
            <person name="Shapiro H."/>
            <person name="Ma J."/>
            <person name="Bustamante C.D."/>
            <person name="Schnell R.J."/>
            <person name="Main D."/>
            <person name="Gilbert D."/>
            <person name="Parida L."/>
            <person name="Kuhn D.N."/>
        </authorList>
    </citation>
    <scope>NUCLEOTIDE SEQUENCE [LARGE SCALE GENOMIC DNA]</scope>
    <source>
        <strain evidence="4">cv. Matina 1-6</strain>
    </source>
</reference>
<evidence type="ECO:0000313" key="4">
    <source>
        <dbReference type="Proteomes" id="UP000026915"/>
    </source>
</evidence>
<dbReference type="EMBL" id="CM001881">
    <property type="protein sequence ID" value="EOY22899.1"/>
    <property type="molecule type" value="Genomic_DNA"/>
</dbReference>
<evidence type="ECO:0000256" key="1">
    <source>
        <dbReference type="SAM" id="Phobius"/>
    </source>
</evidence>
<dbReference type="InParanoid" id="A0A061G771"/>
<evidence type="ECO:0000313" key="3">
    <source>
        <dbReference type="EMBL" id="EOY22899.1"/>
    </source>
</evidence>
<keyword evidence="1" id="KW-1133">Transmembrane helix</keyword>
<dbReference type="eggNOG" id="ENOG502S53J">
    <property type="taxonomic scope" value="Eukaryota"/>
</dbReference>
<protein>
    <recommendedName>
        <fullName evidence="2">DUF7610 domain-containing protein</fullName>
    </recommendedName>
</protein>
<evidence type="ECO:0000259" key="2">
    <source>
        <dbReference type="Pfam" id="PF24583"/>
    </source>
</evidence>
<dbReference type="Pfam" id="PF24583">
    <property type="entry name" value="DUF7610"/>
    <property type="match status" value="1"/>
</dbReference>
<dbReference type="AlphaFoldDB" id="A0A061G771"/>
<dbReference type="OMA" id="CTESCLD"/>
<feature type="domain" description="DUF7610" evidence="2">
    <location>
        <begin position="9"/>
        <end position="84"/>
    </location>
</feature>
<proteinExistence type="predicted"/>
<accession>A0A061G771</accession>
<dbReference type="Gramene" id="EOY22899">
    <property type="protein sequence ID" value="EOY22899"/>
    <property type="gene ID" value="TCM_014933"/>
</dbReference>
<dbReference type="HOGENOM" id="CLU_102735_0_0_1"/>
<gene>
    <name evidence="3" type="ORF">TCM_014933</name>
</gene>
<keyword evidence="4" id="KW-1185">Reference proteome</keyword>
<sequence length="236" mass="26752">MTKKSFTILQKKLKELESELNQVFALPPETPHHKSFSQDIQQRFLFLKNLLSAEIASRPGKPYLQHIAQRFLELESAFQDWDSFQASAPDHIEKGSTCSCTDSCLNDDGEAAEGSLELSLADMEEVAEPSAELSLAGWDLEGSDEERMVTVPVLENLETARVSEAESERRNEEERVWVEAERSMRKEETNRVWFGKYLRTLASGVVLGMVMMGCLMVRLSGCFHYASDYTFRLSPT</sequence>
<keyword evidence="1" id="KW-0472">Membrane</keyword>
<feature type="transmembrane region" description="Helical" evidence="1">
    <location>
        <begin position="201"/>
        <end position="226"/>
    </location>
</feature>
<organism evidence="3 4">
    <name type="scientific">Theobroma cacao</name>
    <name type="common">Cacao</name>
    <name type="synonym">Cocoa</name>
    <dbReference type="NCBI Taxonomy" id="3641"/>
    <lineage>
        <taxon>Eukaryota</taxon>
        <taxon>Viridiplantae</taxon>
        <taxon>Streptophyta</taxon>
        <taxon>Embryophyta</taxon>
        <taxon>Tracheophyta</taxon>
        <taxon>Spermatophyta</taxon>
        <taxon>Magnoliopsida</taxon>
        <taxon>eudicotyledons</taxon>
        <taxon>Gunneridae</taxon>
        <taxon>Pentapetalae</taxon>
        <taxon>rosids</taxon>
        <taxon>malvids</taxon>
        <taxon>Malvales</taxon>
        <taxon>Malvaceae</taxon>
        <taxon>Byttnerioideae</taxon>
        <taxon>Theobroma</taxon>
    </lineage>
</organism>
<keyword evidence="1" id="KW-0812">Transmembrane</keyword>